<gene>
    <name evidence="2" type="ORF">DOTSEDRAFT_72332</name>
</gene>
<accession>M2WLF0</accession>
<reference evidence="2 3" key="2">
    <citation type="journal article" date="2012" name="PLoS Pathog.">
        <title>Diverse lifestyles and strategies of plant pathogenesis encoded in the genomes of eighteen Dothideomycetes fungi.</title>
        <authorList>
            <person name="Ohm R.A."/>
            <person name="Feau N."/>
            <person name="Henrissat B."/>
            <person name="Schoch C.L."/>
            <person name="Horwitz B.A."/>
            <person name="Barry K.W."/>
            <person name="Condon B.J."/>
            <person name="Copeland A.C."/>
            <person name="Dhillon B."/>
            <person name="Glaser F."/>
            <person name="Hesse C.N."/>
            <person name="Kosti I."/>
            <person name="LaButti K."/>
            <person name="Lindquist E.A."/>
            <person name="Lucas S."/>
            <person name="Salamov A.A."/>
            <person name="Bradshaw R.E."/>
            <person name="Ciuffetti L."/>
            <person name="Hamelin R.C."/>
            <person name="Kema G.H.J."/>
            <person name="Lawrence C."/>
            <person name="Scott J.A."/>
            <person name="Spatafora J.W."/>
            <person name="Turgeon B.G."/>
            <person name="de Wit P.J.G.M."/>
            <person name="Zhong S."/>
            <person name="Goodwin S.B."/>
            <person name="Grigoriev I.V."/>
        </authorList>
    </citation>
    <scope>NUCLEOTIDE SEQUENCE [LARGE SCALE GENOMIC DNA]</scope>
    <source>
        <strain evidence="3">NZE10 / CBS 128990</strain>
    </source>
</reference>
<evidence type="ECO:0000313" key="3">
    <source>
        <dbReference type="Proteomes" id="UP000016933"/>
    </source>
</evidence>
<name>M2WLF0_DOTSN</name>
<feature type="transmembrane region" description="Helical" evidence="1">
    <location>
        <begin position="50"/>
        <end position="68"/>
    </location>
</feature>
<reference evidence="3" key="1">
    <citation type="journal article" date="2012" name="PLoS Genet.">
        <title>The genomes of the fungal plant pathogens Cladosporium fulvum and Dothistroma septosporum reveal adaptation to different hosts and lifestyles but also signatures of common ancestry.</title>
        <authorList>
            <person name="de Wit P.J.G.M."/>
            <person name="van der Burgt A."/>
            <person name="Oekmen B."/>
            <person name="Stergiopoulos I."/>
            <person name="Abd-Elsalam K.A."/>
            <person name="Aerts A.L."/>
            <person name="Bahkali A.H."/>
            <person name="Beenen H.G."/>
            <person name="Chettri P."/>
            <person name="Cox M.P."/>
            <person name="Datema E."/>
            <person name="de Vries R.P."/>
            <person name="Dhillon B."/>
            <person name="Ganley A.R."/>
            <person name="Griffiths S.A."/>
            <person name="Guo Y."/>
            <person name="Hamelin R.C."/>
            <person name="Henrissat B."/>
            <person name="Kabir M.S."/>
            <person name="Jashni M.K."/>
            <person name="Kema G."/>
            <person name="Klaubauf S."/>
            <person name="Lapidus A."/>
            <person name="Levasseur A."/>
            <person name="Lindquist E."/>
            <person name="Mehrabi R."/>
            <person name="Ohm R.A."/>
            <person name="Owen T.J."/>
            <person name="Salamov A."/>
            <person name="Schwelm A."/>
            <person name="Schijlen E."/>
            <person name="Sun H."/>
            <person name="van den Burg H.A."/>
            <person name="van Ham R.C.H.J."/>
            <person name="Zhang S."/>
            <person name="Goodwin S.B."/>
            <person name="Grigoriev I.V."/>
            <person name="Collemare J."/>
            <person name="Bradshaw R.E."/>
        </authorList>
    </citation>
    <scope>NUCLEOTIDE SEQUENCE [LARGE SCALE GENOMIC DNA]</scope>
    <source>
        <strain evidence="3">NZE10 / CBS 128990</strain>
    </source>
</reference>
<keyword evidence="1" id="KW-0812">Transmembrane</keyword>
<sequence>MIYVSGSDDSISVPGGVPVPQPQEPWARTEFIVSVQPCVQLLAKTTLGRVVHGIVVGIGQVHIWLLYVAQVARILYPVVEVPVVLVVIALSGVN</sequence>
<evidence type="ECO:0000313" key="2">
    <source>
        <dbReference type="EMBL" id="EME42848.1"/>
    </source>
</evidence>
<dbReference type="HOGENOM" id="CLU_2386123_0_0_1"/>
<proteinExistence type="predicted"/>
<dbReference type="EMBL" id="KB446540">
    <property type="protein sequence ID" value="EME42848.1"/>
    <property type="molecule type" value="Genomic_DNA"/>
</dbReference>
<dbReference type="Proteomes" id="UP000016933">
    <property type="component" value="Unassembled WGS sequence"/>
</dbReference>
<keyword evidence="1" id="KW-1133">Transmembrane helix</keyword>
<keyword evidence="3" id="KW-1185">Reference proteome</keyword>
<keyword evidence="1" id="KW-0472">Membrane</keyword>
<organism evidence="2 3">
    <name type="scientific">Dothistroma septosporum (strain NZE10 / CBS 128990)</name>
    <name type="common">Red band needle blight fungus</name>
    <name type="synonym">Mycosphaerella pini</name>
    <dbReference type="NCBI Taxonomy" id="675120"/>
    <lineage>
        <taxon>Eukaryota</taxon>
        <taxon>Fungi</taxon>
        <taxon>Dikarya</taxon>
        <taxon>Ascomycota</taxon>
        <taxon>Pezizomycotina</taxon>
        <taxon>Dothideomycetes</taxon>
        <taxon>Dothideomycetidae</taxon>
        <taxon>Mycosphaerellales</taxon>
        <taxon>Mycosphaerellaceae</taxon>
        <taxon>Dothistroma</taxon>
    </lineage>
</organism>
<evidence type="ECO:0000256" key="1">
    <source>
        <dbReference type="SAM" id="Phobius"/>
    </source>
</evidence>
<dbReference type="AlphaFoldDB" id="M2WLF0"/>
<protein>
    <submittedName>
        <fullName evidence="2">Uncharacterized protein</fullName>
    </submittedName>
</protein>
<feature type="transmembrane region" description="Helical" evidence="1">
    <location>
        <begin position="74"/>
        <end position="93"/>
    </location>
</feature>